<reference evidence="2" key="1">
    <citation type="journal article" date="2018" name="Genome Biol.">
        <title>SKESA: strategic k-mer extension for scrupulous assemblies.</title>
        <authorList>
            <person name="Souvorov A."/>
            <person name="Agarwala R."/>
            <person name="Lipman D.J."/>
        </authorList>
    </citation>
    <scope>NUCLEOTIDE SEQUENCE</scope>
    <source>
        <strain evidence="2">MA.AU5 KAK-SR</strain>
    </source>
</reference>
<accession>A0A743CAS5</accession>
<dbReference type="EMBL" id="DAAUKB010000003">
    <property type="protein sequence ID" value="HAF1790682.1"/>
    <property type="molecule type" value="Genomic_DNA"/>
</dbReference>
<organism evidence="2">
    <name type="scientific">Salmonella enterica</name>
    <name type="common">Salmonella choleraesuis</name>
    <dbReference type="NCBI Taxonomy" id="28901"/>
    <lineage>
        <taxon>Bacteria</taxon>
        <taxon>Pseudomonadati</taxon>
        <taxon>Pseudomonadota</taxon>
        <taxon>Gammaproteobacteria</taxon>
        <taxon>Enterobacterales</taxon>
        <taxon>Enterobacteriaceae</taxon>
        <taxon>Salmonella</taxon>
    </lineage>
</organism>
<sequence length="49" mass="5299">MRWLFVFVLSVMAACMAGCAIALGEFVGFPLLTLIATIIYILILVAGQH</sequence>
<comment type="caution">
    <text evidence="2">The sequence shown here is derived from an EMBL/GenBank/DDBJ whole genome shotgun (WGS) entry which is preliminary data.</text>
</comment>
<evidence type="ECO:0000313" key="2">
    <source>
        <dbReference type="EMBL" id="HAF1790682.1"/>
    </source>
</evidence>
<reference evidence="2" key="2">
    <citation type="submission" date="2020-02" db="EMBL/GenBank/DDBJ databases">
        <authorList>
            <consortium name="NCBI Pathogen Detection Project"/>
        </authorList>
    </citation>
    <scope>NUCLEOTIDE SEQUENCE</scope>
    <source>
        <strain evidence="2">MA.AU5 KAK-SR</strain>
    </source>
</reference>
<dbReference type="RefSeq" id="WP_166401170.1">
    <property type="nucleotide sequence ID" value="NZ_JAFNKI010000034.1"/>
</dbReference>
<proteinExistence type="predicted"/>
<gene>
    <name evidence="2" type="ORF">G9B33_001636</name>
</gene>
<protein>
    <submittedName>
        <fullName evidence="2">Uncharacterized protein</fullName>
    </submittedName>
</protein>
<feature type="transmembrane region" description="Helical" evidence="1">
    <location>
        <begin position="27"/>
        <end position="47"/>
    </location>
</feature>
<keyword evidence="1" id="KW-0472">Membrane</keyword>
<dbReference type="PROSITE" id="PS51257">
    <property type="entry name" value="PROKAR_LIPOPROTEIN"/>
    <property type="match status" value="1"/>
</dbReference>
<keyword evidence="1" id="KW-1133">Transmembrane helix</keyword>
<evidence type="ECO:0000256" key="1">
    <source>
        <dbReference type="SAM" id="Phobius"/>
    </source>
</evidence>
<name>A0A743CAS5_SALER</name>
<keyword evidence="1" id="KW-0812">Transmembrane</keyword>
<dbReference type="AlphaFoldDB" id="A0A743CAS5"/>